<dbReference type="EMBL" id="VSSQ01032761">
    <property type="protein sequence ID" value="MPM84134.1"/>
    <property type="molecule type" value="Genomic_DNA"/>
</dbReference>
<accession>A0A645D482</accession>
<gene>
    <name evidence="1" type="ORF">SDC9_131205</name>
</gene>
<proteinExistence type="predicted"/>
<sequence length="257" mass="26917">MVKRVIGPRHAGLEVAQQGIHPTQLRRLRPLAPTSRHVALMRGLGMLHLGKGTRAIADHVAARSQVATGPLPHVLVGEVRHRRQAHVQRAAIGAGLHRSDEGRLVGCATPAVDMARALPAEVGIVDLHTPLQTVALIALRHGLHQLVLHEPRRFVGHAQLALERQGADGVLVLCQQVHGQEPQPQGQVGVLHHGAHNAGALVATDEALPQQSARAIAGVKKALAAAVRALPAMGPAGSDKSALALLLAAVQGLKLGQ</sequence>
<comment type="caution">
    <text evidence="1">The sequence shown here is derived from an EMBL/GenBank/DDBJ whole genome shotgun (WGS) entry which is preliminary data.</text>
</comment>
<dbReference type="AlphaFoldDB" id="A0A645D482"/>
<protein>
    <submittedName>
        <fullName evidence="1">Uncharacterized protein</fullName>
    </submittedName>
</protein>
<name>A0A645D482_9ZZZZ</name>
<reference evidence="1" key="1">
    <citation type="submission" date="2019-08" db="EMBL/GenBank/DDBJ databases">
        <authorList>
            <person name="Kucharzyk K."/>
            <person name="Murdoch R.W."/>
            <person name="Higgins S."/>
            <person name="Loffler F."/>
        </authorList>
    </citation>
    <scope>NUCLEOTIDE SEQUENCE</scope>
</reference>
<organism evidence="1">
    <name type="scientific">bioreactor metagenome</name>
    <dbReference type="NCBI Taxonomy" id="1076179"/>
    <lineage>
        <taxon>unclassified sequences</taxon>
        <taxon>metagenomes</taxon>
        <taxon>ecological metagenomes</taxon>
    </lineage>
</organism>
<evidence type="ECO:0000313" key="1">
    <source>
        <dbReference type="EMBL" id="MPM84134.1"/>
    </source>
</evidence>